<dbReference type="PROSITE" id="PS50181">
    <property type="entry name" value="FBOX"/>
    <property type="match status" value="1"/>
</dbReference>
<dbReference type="Pfam" id="PF25210">
    <property type="entry name" value="Kelch_FKB95"/>
    <property type="match status" value="1"/>
</dbReference>
<organism evidence="2 3">
    <name type="scientific">Arabidopsis thaliana x Arabidopsis arenosa</name>
    <dbReference type="NCBI Taxonomy" id="1240361"/>
    <lineage>
        <taxon>Eukaryota</taxon>
        <taxon>Viridiplantae</taxon>
        <taxon>Streptophyta</taxon>
        <taxon>Embryophyta</taxon>
        <taxon>Tracheophyta</taxon>
        <taxon>Spermatophyta</taxon>
        <taxon>Magnoliopsida</taxon>
        <taxon>eudicotyledons</taxon>
        <taxon>Gunneridae</taxon>
        <taxon>Pentapetalae</taxon>
        <taxon>rosids</taxon>
        <taxon>malvids</taxon>
        <taxon>Brassicales</taxon>
        <taxon>Brassicaceae</taxon>
        <taxon>Camelineae</taxon>
        <taxon>Arabidopsis</taxon>
    </lineage>
</organism>
<dbReference type="InterPro" id="IPR001810">
    <property type="entry name" value="F-box_dom"/>
</dbReference>
<feature type="domain" description="F-box" evidence="1">
    <location>
        <begin position="27"/>
        <end position="74"/>
    </location>
</feature>
<dbReference type="AlphaFoldDB" id="A0A8T1Z033"/>
<reference evidence="2 3" key="1">
    <citation type="submission" date="2020-12" db="EMBL/GenBank/DDBJ databases">
        <title>Concerted genomic and epigenomic changes stabilize Arabidopsis allopolyploids.</title>
        <authorList>
            <person name="Chen Z."/>
        </authorList>
    </citation>
    <scope>NUCLEOTIDE SEQUENCE [LARGE SCALE GENOMIC DNA]</scope>
    <source>
        <strain evidence="2">Allo738</strain>
        <tissue evidence="2">Leaf</tissue>
    </source>
</reference>
<dbReference type="EMBL" id="JAEFBK010000011">
    <property type="protein sequence ID" value="KAG7552177.1"/>
    <property type="molecule type" value="Genomic_DNA"/>
</dbReference>
<protein>
    <submittedName>
        <fullName evidence="2">Kelch repeat type 1</fullName>
    </submittedName>
</protein>
<evidence type="ECO:0000259" key="1">
    <source>
        <dbReference type="PROSITE" id="PS50181"/>
    </source>
</evidence>
<dbReference type="PANTHER" id="PTHR24414">
    <property type="entry name" value="F-BOX/KELCH-REPEAT PROTEIN SKIP4"/>
    <property type="match status" value="1"/>
</dbReference>
<dbReference type="SMART" id="SM00256">
    <property type="entry name" value="FBOX"/>
    <property type="match status" value="1"/>
</dbReference>
<name>A0A8T1Z033_9BRAS</name>
<dbReference type="CDD" id="cd22152">
    <property type="entry name" value="F-box_AtAFR-like"/>
    <property type="match status" value="1"/>
</dbReference>
<keyword evidence="3" id="KW-1185">Reference proteome</keyword>
<dbReference type="Proteomes" id="UP000694240">
    <property type="component" value="Chromosome 11"/>
</dbReference>
<dbReference type="Pfam" id="PF00646">
    <property type="entry name" value="F-box"/>
    <property type="match status" value="1"/>
</dbReference>
<evidence type="ECO:0000313" key="3">
    <source>
        <dbReference type="Proteomes" id="UP000694240"/>
    </source>
</evidence>
<sequence>MISFSKRAWFKNSVALLYRTFSRKKKKLTFLSLPDEIVLNCLARISRSHYPKLSLVCKTFRTLLISNDLTVARLHLKTDETFYHVCLKFPDKPNPSMLTLWIKPGQILTNNLEKNERFTGDTRLVQIPSSYYFNVPANVIAVGSELYGLSQRNDPSSKMFVRDKDILFWHNSPNMTAARAKARAVVFNGKIYVMGGCAAAESANWAEVFDPKTQTWEALPDPGAELRFSSIREIEVIQGKLYVRSNEDKDSVYDPKEGKWDVTRKSPLQCRIDNVWYYCSKQRCWWYDKNRKEWRVVNGLDILNRNLGCGLIEVANYGEKLLILWDKVGPSQDKDIWCALIAIEKRDGLDEVWGNIEWASIVLTVPSSYVFLYSLLNGC</sequence>
<evidence type="ECO:0000313" key="2">
    <source>
        <dbReference type="EMBL" id="KAG7552177.1"/>
    </source>
</evidence>
<dbReference type="InterPro" id="IPR050354">
    <property type="entry name" value="F-box/kelch-repeat_ARATH"/>
</dbReference>
<comment type="caution">
    <text evidence="2">The sequence shown here is derived from an EMBL/GenBank/DDBJ whole genome shotgun (WGS) entry which is preliminary data.</text>
</comment>
<accession>A0A8T1Z033</accession>
<dbReference type="PANTHER" id="PTHR24414:SF157">
    <property type="entry name" value="F-BOX DOMAIN-CONTAINING PROTEIN"/>
    <property type="match status" value="1"/>
</dbReference>
<proteinExistence type="predicted"/>
<dbReference type="InterPro" id="IPR057499">
    <property type="entry name" value="Kelch_FKB95"/>
</dbReference>
<gene>
    <name evidence="2" type="ORF">ISN45_Aa06g027820</name>
</gene>